<dbReference type="InterPro" id="IPR015813">
    <property type="entry name" value="Pyrv/PenolPyrv_kinase-like_dom"/>
</dbReference>
<feature type="compositionally biased region" description="Basic and acidic residues" evidence="1">
    <location>
        <begin position="1"/>
        <end position="10"/>
    </location>
</feature>
<dbReference type="EMBL" id="LFZO01000123">
    <property type="protein sequence ID" value="KXT13272.1"/>
    <property type="molecule type" value="Genomic_DNA"/>
</dbReference>
<sequence>MTSHPFHFDNTDNPEAQKPGPSKKRHPHNSNVRGQIPSFQAARLRTIWLESSQDASKAIATPCTYNVSSRLVQESGLPMIFLFRFAVSWTHGLPDTGYIALEERCSQVQETARQVSILFMFDAHTGYGSPINVRRTVRIFAQAGAAGASTPETNVKTCSSSLGQTHGS</sequence>
<dbReference type="SUPFAM" id="SSF51621">
    <property type="entry name" value="Phosphoenolpyruvate/pyruvate domain"/>
    <property type="match status" value="1"/>
</dbReference>
<feature type="compositionally biased region" description="Polar residues" evidence="1">
    <location>
        <begin position="150"/>
        <end position="168"/>
    </location>
</feature>
<reference evidence="2 3" key="1">
    <citation type="submission" date="2015-07" db="EMBL/GenBank/DDBJ databases">
        <title>Comparative genomics of the Sigatoka disease complex on banana suggests a link between parallel evolutionary changes in Pseudocercospora fijiensis and Pseudocercospora eumusae and increased virulence on the banana host.</title>
        <authorList>
            <person name="Chang T.-C."/>
            <person name="Salvucci A."/>
            <person name="Crous P.W."/>
            <person name="Stergiopoulos I."/>
        </authorList>
    </citation>
    <scope>NUCLEOTIDE SEQUENCE [LARGE SCALE GENOMIC DNA]</scope>
    <source>
        <strain evidence="2 3">CBS 116634</strain>
    </source>
</reference>
<evidence type="ECO:0000256" key="1">
    <source>
        <dbReference type="SAM" id="MobiDB-lite"/>
    </source>
</evidence>
<evidence type="ECO:0000313" key="3">
    <source>
        <dbReference type="Proteomes" id="UP000073492"/>
    </source>
</evidence>
<evidence type="ECO:0000313" key="2">
    <source>
        <dbReference type="EMBL" id="KXT13272.1"/>
    </source>
</evidence>
<gene>
    <name evidence="2" type="ORF">AC579_2479</name>
</gene>
<feature type="region of interest" description="Disordered" evidence="1">
    <location>
        <begin position="1"/>
        <end position="35"/>
    </location>
</feature>
<dbReference type="AlphaFoldDB" id="A0A139IFD2"/>
<accession>A0A139IFD2</accession>
<dbReference type="PANTHER" id="PTHR42905:SF13">
    <property type="entry name" value="CARBOXYVINYL-CARBOXYPHOSPHONATE PHOSPHORYLMUTASE-RELATED"/>
    <property type="match status" value="1"/>
</dbReference>
<dbReference type="Gene3D" id="3.20.20.60">
    <property type="entry name" value="Phosphoenolpyruvate-binding domains"/>
    <property type="match status" value="1"/>
</dbReference>
<dbReference type="Proteomes" id="UP000073492">
    <property type="component" value="Unassembled WGS sequence"/>
</dbReference>
<dbReference type="OrthoDB" id="1923844at2759"/>
<keyword evidence="3" id="KW-1185">Reference proteome</keyword>
<dbReference type="PANTHER" id="PTHR42905">
    <property type="entry name" value="PHOSPHOENOLPYRUVATE CARBOXYLASE"/>
    <property type="match status" value="1"/>
</dbReference>
<dbReference type="InterPro" id="IPR040442">
    <property type="entry name" value="Pyrv_kinase-like_dom_sf"/>
</dbReference>
<protein>
    <submittedName>
        <fullName evidence="2">Uncharacterized protein</fullName>
    </submittedName>
</protein>
<comment type="caution">
    <text evidence="2">The sequence shown here is derived from an EMBL/GenBank/DDBJ whole genome shotgun (WGS) entry which is preliminary data.</text>
</comment>
<dbReference type="STRING" id="113226.A0A139IFD2"/>
<name>A0A139IFD2_9PEZI</name>
<dbReference type="Pfam" id="PF13714">
    <property type="entry name" value="PEP_mutase"/>
    <property type="match status" value="1"/>
</dbReference>
<organism evidence="2 3">
    <name type="scientific">Pseudocercospora musae</name>
    <dbReference type="NCBI Taxonomy" id="113226"/>
    <lineage>
        <taxon>Eukaryota</taxon>
        <taxon>Fungi</taxon>
        <taxon>Dikarya</taxon>
        <taxon>Ascomycota</taxon>
        <taxon>Pezizomycotina</taxon>
        <taxon>Dothideomycetes</taxon>
        <taxon>Dothideomycetidae</taxon>
        <taxon>Mycosphaerellales</taxon>
        <taxon>Mycosphaerellaceae</taxon>
        <taxon>Pseudocercospora</taxon>
    </lineage>
</organism>
<dbReference type="GO" id="GO:0003824">
    <property type="term" value="F:catalytic activity"/>
    <property type="evidence" value="ECO:0007669"/>
    <property type="project" value="InterPro"/>
</dbReference>
<feature type="region of interest" description="Disordered" evidence="1">
    <location>
        <begin position="149"/>
        <end position="168"/>
    </location>
</feature>
<proteinExistence type="predicted"/>